<gene>
    <name evidence="2" type="primary">orf113</name>
</gene>
<dbReference type="EMBL" id="MW175522">
    <property type="protein sequence ID" value="QQK55049.1"/>
    <property type="molecule type" value="Genomic_DNA"/>
</dbReference>
<evidence type="ECO:0000256" key="1">
    <source>
        <dbReference type="SAM" id="Phobius"/>
    </source>
</evidence>
<reference evidence="2" key="1">
    <citation type="submission" date="2020-10" db="EMBL/GenBank/DDBJ databases">
        <title>Complete chloroplast genome of the Synurophyceae Poterioochromonas malhamensis (Pringsheim) R.A.Andersen 2017 from Van Lake in Eastern Anatolia.</title>
        <authorList>
            <person name="Gastineau R."/>
            <person name="Yilmaz E."/>
            <person name="Solak C.N."/>
            <person name="Lemieux C."/>
            <person name="Turmel M."/>
            <person name="Witkowski A."/>
        </authorList>
    </citation>
    <scope>NUCLEOTIDE SEQUENCE</scope>
    <source>
        <strain evidence="2">SZCZR2049</strain>
    </source>
</reference>
<geneLocation type="plastid" evidence="2"/>
<keyword evidence="1" id="KW-0472">Membrane</keyword>
<sequence>MLKIYISFFYIFLFFLFSVFLATFFFSKLKKLLFLNKLLSFLPFVLKESFAFYLIFFNIIFSRNNSLFSFPLFFSENLEDLLASRFYYKKYLKYYLKKKNIFFYTLIIFQLLS</sequence>
<feature type="transmembrane region" description="Helical" evidence="1">
    <location>
        <begin position="6"/>
        <end position="26"/>
    </location>
</feature>
<dbReference type="AlphaFoldDB" id="A0A7T6Y7N2"/>
<proteinExistence type="predicted"/>
<protein>
    <submittedName>
        <fullName evidence="2">Uncharacterized protein</fullName>
    </submittedName>
</protein>
<name>A0A7T6Y7N2_9STRA</name>
<feature type="transmembrane region" description="Helical" evidence="1">
    <location>
        <begin position="38"/>
        <end position="61"/>
    </location>
</feature>
<evidence type="ECO:0000313" key="2">
    <source>
        <dbReference type="EMBL" id="QQK55049.1"/>
    </source>
</evidence>
<accession>A0A7T6Y7N2</accession>
<dbReference type="GeneID" id="67133010"/>
<keyword evidence="1" id="KW-1133">Transmembrane helix</keyword>
<organism evidence="2">
    <name type="scientific">Poterioochromonas malhamensis</name>
    <dbReference type="NCBI Taxonomy" id="88167"/>
    <lineage>
        <taxon>Eukaryota</taxon>
        <taxon>Sar</taxon>
        <taxon>Stramenopiles</taxon>
        <taxon>Ochrophyta</taxon>
        <taxon>Synurophyceae</taxon>
        <taxon>Ochromonadales</taxon>
        <taxon>Ochromonadaceae</taxon>
        <taxon>Poterioochromonas</taxon>
    </lineage>
</organism>
<keyword evidence="2" id="KW-0934">Plastid</keyword>
<keyword evidence="1" id="KW-0812">Transmembrane</keyword>
<dbReference type="RefSeq" id="YP_010139383.1">
    <property type="nucleotide sequence ID" value="NC_056910.1"/>
</dbReference>